<feature type="region of interest" description="Disordered" evidence="6">
    <location>
        <begin position="134"/>
        <end position="210"/>
    </location>
</feature>
<dbReference type="PROSITE" id="PS50942">
    <property type="entry name" value="ENTH"/>
    <property type="match status" value="1"/>
</dbReference>
<feature type="compositionally biased region" description="Basic and acidic residues" evidence="6">
    <location>
        <begin position="136"/>
        <end position="154"/>
    </location>
</feature>
<keyword evidence="4" id="KW-0597">Phosphoprotein</keyword>
<dbReference type="FunFam" id="1.25.40.90:FF:000006">
    <property type="entry name" value="Clathrin interactor 1"/>
    <property type="match status" value="1"/>
</dbReference>
<dbReference type="SMART" id="SM00273">
    <property type="entry name" value="ENTH"/>
    <property type="match status" value="1"/>
</dbReference>
<comment type="subcellular location">
    <subcellularLocation>
        <location evidence="1">Cytoplasm</location>
    </subcellularLocation>
</comment>
<dbReference type="OrthoDB" id="4033880at2759"/>
<dbReference type="GO" id="GO:0030276">
    <property type="term" value="F:clathrin binding"/>
    <property type="evidence" value="ECO:0007669"/>
    <property type="project" value="TreeGrafter"/>
</dbReference>
<feature type="region of interest" description="Disordered" evidence="6">
    <location>
        <begin position="305"/>
        <end position="398"/>
    </location>
</feature>
<comment type="caution">
    <text evidence="8">The sequence shown here is derived from an EMBL/GenBank/DDBJ whole genome shotgun (WGS) entry which is preliminary data.</text>
</comment>
<dbReference type="GO" id="GO:0030125">
    <property type="term" value="C:clathrin vesicle coat"/>
    <property type="evidence" value="ECO:0007669"/>
    <property type="project" value="TreeGrafter"/>
</dbReference>
<comment type="similarity">
    <text evidence="2">Belongs to the epsin family.</text>
</comment>
<dbReference type="CDD" id="cd16991">
    <property type="entry name" value="ENTH_Ent1_Ent2"/>
    <property type="match status" value="1"/>
</dbReference>
<evidence type="ECO:0000259" key="7">
    <source>
        <dbReference type="PROSITE" id="PS50942"/>
    </source>
</evidence>
<dbReference type="AlphaFoldDB" id="A0A1X2I353"/>
<dbReference type="GO" id="GO:0005543">
    <property type="term" value="F:phospholipid binding"/>
    <property type="evidence" value="ECO:0007669"/>
    <property type="project" value="TreeGrafter"/>
</dbReference>
<feature type="compositionally biased region" description="Basic and acidic residues" evidence="6">
    <location>
        <begin position="184"/>
        <end position="206"/>
    </location>
</feature>
<name>A0A1X2I353_9FUNG</name>
<dbReference type="InterPro" id="IPR008942">
    <property type="entry name" value="ENTH_VHS"/>
</dbReference>
<accession>A0A1X2I353</accession>
<feature type="domain" description="ENTH" evidence="7">
    <location>
        <begin position="12"/>
        <end position="144"/>
    </location>
</feature>
<reference evidence="8 9" key="1">
    <citation type="submission" date="2016-07" db="EMBL/GenBank/DDBJ databases">
        <title>Pervasive Adenine N6-methylation of Active Genes in Fungi.</title>
        <authorList>
            <consortium name="DOE Joint Genome Institute"/>
            <person name="Mondo S.J."/>
            <person name="Dannebaum R.O."/>
            <person name="Kuo R.C."/>
            <person name="Labutti K."/>
            <person name="Haridas S."/>
            <person name="Kuo A."/>
            <person name="Salamov A."/>
            <person name="Ahrendt S.R."/>
            <person name="Lipzen A."/>
            <person name="Sullivan W."/>
            <person name="Andreopoulos W.B."/>
            <person name="Clum A."/>
            <person name="Lindquist E."/>
            <person name="Daum C."/>
            <person name="Ramamoorthy G.K."/>
            <person name="Gryganskyi A."/>
            <person name="Culley D."/>
            <person name="Magnuson J.K."/>
            <person name="James T.Y."/>
            <person name="O'Malley M.A."/>
            <person name="Stajich J.E."/>
            <person name="Spatafora J.W."/>
            <person name="Visel A."/>
            <person name="Grigoriev I.V."/>
        </authorList>
    </citation>
    <scope>NUCLEOTIDE SEQUENCE [LARGE SCALE GENOMIC DNA]</scope>
    <source>
        <strain evidence="8 9">NRRL 1336</strain>
    </source>
</reference>
<protein>
    <recommendedName>
        <fullName evidence="7">ENTH domain-containing protein</fullName>
    </recommendedName>
</protein>
<sequence>MAGKGVVRSLKNFTKGFSDVQIKVREATSNDTWGPSGTLMNEIAQLTYNQHDFIEVMDMIDKRLNDKGKNWRHVFKALLLLDYCLHVGSENVVLYAKENAYVVKTLREFQHVEENGKDVGANVRQKAKDIANLLQDDNRLRDERKQRQKMRDRMAGVGDYMGEMTGIHEGGSGTNRADDDDDWELKKATEESKRLADEEERKRRQGEEDDLAIALQLSEQEAKEREQREKNQTTSYTDFNELFNPYSQAQQLQQSQQPQQIAWAPEIGGLLDTNNNNNNNNGNLIFNTTMQYSENHQHVNNPYLQSQQHQQQDQAFQSPGSQPPPFQQTQVTGIPGPFSNIQQPQAPFGQSNIHFDNTQQHQPLNNNSVPFQMPMTTGSRNPFSQRSQTFTPSFGQAQEPPNNSNAFTAFGQNSATSSSPFDAFKSTSLSSLSPVVAKSSAVSTPSSPTFTTTTSTAGQSRAFAAKTSDDPRFEKLNSLLGSKDDGMDTFGNTGTLRIPL</sequence>
<evidence type="ECO:0000256" key="3">
    <source>
        <dbReference type="ARBA" id="ARBA00022490"/>
    </source>
</evidence>
<dbReference type="InterPro" id="IPR003903">
    <property type="entry name" value="UIM_dom"/>
</dbReference>
<dbReference type="STRING" id="90262.A0A1X2I353"/>
<evidence type="ECO:0000256" key="4">
    <source>
        <dbReference type="ARBA" id="ARBA00022553"/>
    </source>
</evidence>
<keyword evidence="3" id="KW-0963">Cytoplasm</keyword>
<evidence type="ECO:0000256" key="1">
    <source>
        <dbReference type="ARBA" id="ARBA00004496"/>
    </source>
</evidence>
<feature type="compositionally biased region" description="Low complexity" evidence="6">
    <location>
        <begin position="305"/>
        <end position="320"/>
    </location>
</feature>
<dbReference type="GO" id="GO:0005886">
    <property type="term" value="C:plasma membrane"/>
    <property type="evidence" value="ECO:0007669"/>
    <property type="project" value="TreeGrafter"/>
</dbReference>
<organism evidence="8 9">
    <name type="scientific">Absidia repens</name>
    <dbReference type="NCBI Taxonomy" id="90262"/>
    <lineage>
        <taxon>Eukaryota</taxon>
        <taxon>Fungi</taxon>
        <taxon>Fungi incertae sedis</taxon>
        <taxon>Mucoromycota</taxon>
        <taxon>Mucoromycotina</taxon>
        <taxon>Mucoromycetes</taxon>
        <taxon>Mucorales</taxon>
        <taxon>Cunninghamellaceae</taxon>
        <taxon>Absidia</taxon>
    </lineage>
</organism>
<evidence type="ECO:0000256" key="6">
    <source>
        <dbReference type="SAM" id="MobiDB-lite"/>
    </source>
</evidence>
<gene>
    <name evidence="8" type="ORF">BCR42DRAFT_143953</name>
</gene>
<feature type="compositionally biased region" description="Polar residues" evidence="6">
    <location>
        <begin position="339"/>
        <end position="398"/>
    </location>
</feature>
<proteinExistence type="inferred from homology"/>
<keyword evidence="9" id="KW-1185">Reference proteome</keyword>
<dbReference type="PANTHER" id="PTHR12276:SF110">
    <property type="entry name" value="EPSIN-1-RELATED"/>
    <property type="match status" value="1"/>
</dbReference>
<dbReference type="EMBL" id="MCGE01000031">
    <property type="protein sequence ID" value="ORZ08353.1"/>
    <property type="molecule type" value="Genomic_DNA"/>
</dbReference>
<evidence type="ECO:0000256" key="2">
    <source>
        <dbReference type="ARBA" id="ARBA00010130"/>
    </source>
</evidence>
<dbReference type="GO" id="GO:0005768">
    <property type="term" value="C:endosome"/>
    <property type="evidence" value="ECO:0007669"/>
    <property type="project" value="TreeGrafter"/>
</dbReference>
<dbReference type="GO" id="GO:0006897">
    <property type="term" value="P:endocytosis"/>
    <property type="evidence" value="ECO:0007669"/>
    <property type="project" value="TreeGrafter"/>
</dbReference>
<dbReference type="Gene3D" id="1.25.40.90">
    <property type="match status" value="1"/>
</dbReference>
<dbReference type="PROSITE" id="PS50330">
    <property type="entry name" value="UIM"/>
    <property type="match status" value="1"/>
</dbReference>
<dbReference type="Proteomes" id="UP000193560">
    <property type="component" value="Unassembled WGS sequence"/>
</dbReference>
<dbReference type="SMART" id="SM00726">
    <property type="entry name" value="UIM"/>
    <property type="match status" value="2"/>
</dbReference>
<dbReference type="InterPro" id="IPR013809">
    <property type="entry name" value="ENTH"/>
</dbReference>
<evidence type="ECO:0000256" key="5">
    <source>
        <dbReference type="ARBA" id="ARBA00023121"/>
    </source>
</evidence>
<evidence type="ECO:0000313" key="9">
    <source>
        <dbReference type="Proteomes" id="UP000193560"/>
    </source>
</evidence>
<evidence type="ECO:0000313" key="8">
    <source>
        <dbReference type="EMBL" id="ORZ08353.1"/>
    </source>
</evidence>
<dbReference type="PANTHER" id="PTHR12276">
    <property type="entry name" value="EPSIN/ENT-RELATED"/>
    <property type="match status" value="1"/>
</dbReference>
<dbReference type="SUPFAM" id="SSF48464">
    <property type="entry name" value="ENTH/VHS domain"/>
    <property type="match status" value="1"/>
</dbReference>
<keyword evidence="5" id="KW-0446">Lipid-binding</keyword>
<dbReference type="Pfam" id="PF01417">
    <property type="entry name" value="ENTH"/>
    <property type="match status" value="1"/>
</dbReference>